<sequence length="491" mass="55952">MDPSLSRRCLQICKDLGIKNNFKATCHLQTNMTERVNKTVKQMITQYAEGKPNSWDKEIAKLAFSIKTPVDESTGQSPAFLNLGREPQLPLDLILDDPTEGPSVPPDEIKHVALSYRDRLSQDLKYAHYLAKEVQKINQKNYYDRHTTQRKYAEGQLVWIAIPLGPILTSKWQGPCKILRQIRLSSFKAQRLSDRVILGTVNSDRLKSYYELKTTSIAKDNLEPPAPLMSLPLTPVITTQNIRIPPERLFRRTISLARNTKQQHPKGIRITRHRRFIEEIIGIGTVALALSTANTVQLGQLQKTYEKEQIMQAIKLKNTESLFNATTEIVNEHSSAIEYINQRLSRLEDKHQQSFLYVAINDIISNGLTLSYIGSPDASAIVRDVITRGNITLREYAETIPPVSLITSPLILQKINFIASTNYAPEDPNQLGRLEFENYFAVRQEDFTQFQNLQDDHHPILSPTKMGANGQFTLLLLPYDDREYDDIVNVN</sequence>
<dbReference type="EMBL" id="CAJOBC010009642">
    <property type="protein sequence ID" value="CAF3992958.1"/>
    <property type="molecule type" value="Genomic_DNA"/>
</dbReference>
<keyword evidence="3" id="KW-1185">Reference proteome</keyword>
<gene>
    <name evidence="1" type="ORF">GPM918_LOCUS25136</name>
    <name evidence="2" type="ORF">SRO942_LOCUS25142</name>
</gene>
<comment type="caution">
    <text evidence="1">The sequence shown here is derived from an EMBL/GenBank/DDBJ whole genome shotgun (WGS) entry which is preliminary data.</text>
</comment>
<proteinExistence type="predicted"/>
<dbReference type="PANTHER" id="PTHR37984">
    <property type="entry name" value="PROTEIN CBG26694"/>
    <property type="match status" value="1"/>
</dbReference>
<dbReference type="GO" id="GO:0003676">
    <property type="term" value="F:nucleic acid binding"/>
    <property type="evidence" value="ECO:0007669"/>
    <property type="project" value="InterPro"/>
</dbReference>
<evidence type="ECO:0000313" key="2">
    <source>
        <dbReference type="EMBL" id="CAF3992958.1"/>
    </source>
</evidence>
<evidence type="ECO:0000313" key="3">
    <source>
        <dbReference type="Proteomes" id="UP000663829"/>
    </source>
</evidence>
<evidence type="ECO:0008006" key="4">
    <source>
        <dbReference type="Google" id="ProtNLM"/>
    </source>
</evidence>
<dbReference type="Gene3D" id="3.30.420.10">
    <property type="entry name" value="Ribonuclease H-like superfamily/Ribonuclease H"/>
    <property type="match status" value="1"/>
</dbReference>
<reference evidence="1" key="1">
    <citation type="submission" date="2021-02" db="EMBL/GenBank/DDBJ databases">
        <authorList>
            <person name="Nowell W R."/>
        </authorList>
    </citation>
    <scope>NUCLEOTIDE SEQUENCE</scope>
</reference>
<dbReference type="InterPro" id="IPR050951">
    <property type="entry name" value="Retrovirus_Pol_polyprotein"/>
</dbReference>
<dbReference type="Proteomes" id="UP000663829">
    <property type="component" value="Unassembled WGS sequence"/>
</dbReference>
<dbReference type="SUPFAM" id="SSF53098">
    <property type="entry name" value="Ribonuclease H-like"/>
    <property type="match status" value="1"/>
</dbReference>
<accession>A0A814YLH3</accession>
<dbReference type="PANTHER" id="PTHR37984:SF5">
    <property type="entry name" value="PROTEIN NYNRIN-LIKE"/>
    <property type="match status" value="1"/>
</dbReference>
<dbReference type="EMBL" id="CAJNOQ010009637">
    <property type="protein sequence ID" value="CAF1230244.1"/>
    <property type="molecule type" value="Genomic_DNA"/>
</dbReference>
<protein>
    <recommendedName>
        <fullName evidence="4">Integrase catalytic domain-containing protein</fullName>
    </recommendedName>
</protein>
<dbReference type="Proteomes" id="UP000681722">
    <property type="component" value="Unassembled WGS sequence"/>
</dbReference>
<dbReference type="InterPro" id="IPR036397">
    <property type="entry name" value="RNaseH_sf"/>
</dbReference>
<organism evidence="1 3">
    <name type="scientific">Didymodactylos carnosus</name>
    <dbReference type="NCBI Taxonomy" id="1234261"/>
    <lineage>
        <taxon>Eukaryota</taxon>
        <taxon>Metazoa</taxon>
        <taxon>Spiralia</taxon>
        <taxon>Gnathifera</taxon>
        <taxon>Rotifera</taxon>
        <taxon>Eurotatoria</taxon>
        <taxon>Bdelloidea</taxon>
        <taxon>Philodinida</taxon>
        <taxon>Philodinidae</taxon>
        <taxon>Didymodactylos</taxon>
    </lineage>
</organism>
<dbReference type="InterPro" id="IPR012337">
    <property type="entry name" value="RNaseH-like_sf"/>
</dbReference>
<name>A0A814YLH3_9BILA</name>
<evidence type="ECO:0000313" key="1">
    <source>
        <dbReference type="EMBL" id="CAF1230244.1"/>
    </source>
</evidence>
<dbReference type="AlphaFoldDB" id="A0A814YLH3"/>